<keyword evidence="3" id="KW-1185">Reference proteome</keyword>
<feature type="signal peptide" evidence="1">
    <location>
        <begin position="1"/>
        <end position="19"/>
    </location>
</feature>
<sequence>MSSKIIKSLFFSLLTLLLASCGGGSGTGGSSTDAVYAVTAQRSIAVPVGNPVGFAFDNNDNIWIMSGVHNGSSHSLTCFNPNTGASLAYYVYQNLIEVLGTGVYGITWDGASIWISVAGNNNKLVQVDPSTGQIIRNMSSTSILGPTDLSWDGTNLWISSGTGEIDTINPSNGQRTHFLSRGDRDTGIAYHNGEVWVSNMFDKKIVVYDAVNKTIIDEITTIGLPTTSWDRRLEFHNNQLVVLTSAGIDFYSVTKK</sequence>
<feature type="chain" id="PRO_5002682180" evidence="1">
    <location>
        <begin position="20"/>
        <end position="256"/>
    </location>
</feature>
<keyword evidence="1" id="KW-0732">Signal</keyword>
<dbReference type="InterPro" id="IPR015943">
    <property type="entry name" value="WD40/YVTN_repeat-like_dom_sf"/>
</dbReference>
<dbReference type="Gene3D" id="2.130.10.10">
    <property type="entry name" value="YVTN repeat-like/Quinoprotein amine dehydrogenase"/>
    <property type="match status" value="1"/>
</dbReference>
<dbReference type="Proteomes" id="UP000006695">
    <property type="component" value="Chromosome"/>
</dbReference>
<reference evidence="2 3" key="1">
    <citation type="submission" date="2007-05" db="EMBL/GenBank/DDBJ databases">
        <title>Complete sequence of Geobacter uraniireducens Rf4.</title>
        <authorList>
            <consortium name="US DOE Joint Genome Institute"/>
            <person name="Copeland A."/>
            <person name="Lucas S."/>
            <person name="Lapidus A."/>
            <person name="Barry K."/>
            <person name="Detter J.C."/>
            <person name="Glavina del Rio T."/>
            <person name="Hammon N."/>
            <person name="Israni S."/>
            <person name="Dalin E."/>
            <person name="Tice H."/>
            <person name="Pitluck S."/>
            <person name="Chertkov O."/>
            <person name="Brettin T."/>
            <person name="Bruce D."/>
            <person name="Han C."/>
            <person name="Schmutz J."/>
            <person name="Larimer F."/>
            <person name="Land M."/>
            <person name="Hauser L."/>
            <person name="Kyrpides N."/>
            <person name="Mikhailova N."/>
            <person name="Shelobolina E."/>
            <person name="Aklujkar M."/>
            <person name="Lovley D."/>
            <person name="Richardson P."/>
        </authorList>
    </citation>
    <scope>NUCLEOTIDE SEQUENCE [LARGE SCALE GENOMIC DNA]</scope>
    <source>
        <strain evidence="2 3">Rf4</strain>
    </source>
</reference>
<evidence type="ECO:0000313" key="2">
    <source>
        <dbReference type="EMBL" id="ABQ25054.1"/>
    </source>
</evidence>
<proteinExistence type="predicted"/>
<accession>A5GBJ7</accession>
<dbReference type="KEGG" id="gur:Gura_0847"/>
<dbReference type="OrthoDB" id="7767370at2"/>
<dbReference type="SUPFAM" id="SSF63825">
    <property type="entry name" value="YWTD domain"/>
    <property type="match status" value="1"/>
</dbReference>
<dbReference type="EMBL" id="CP000698">
    <property type="protein sequence ID" value="ABQ25054.1"/>
    <property type="molecule type" value="Genomic_DNA"/>
</dbReference>
<evidence type="ECO:0000313" key="3">
    <source>
        <dbReference type="Proteomes" id="UP000006695"/>
    </source>
</evidence>
<name>A5GBJ7_GEOUR</name>
<dbReference type="AlphaFoldDB" id="A5GBJ7"/>
<gene>
    <name evidence="2" type="ordered locus">Gura_0847</name>
</gene>
<dbReference type="PROSITE" id="PS51257">
    <property type="entry name" value="PROKAR_LIPOPROTEIN"/>
    <property type="match status" value="1"/>
</dbReference>
<dbReference type="HOGENOM" id="CLU_1084871_0_0_7"/>
<evidence type="ECO:0000256" key="1">
    <source>
        <dbReference type="SAM" id="SignalP"/>
    </source>
</evidence>
<organism evidence="2 3">
    <name type="scientific">Geotalea uraniireducens (strain Rf4)</name>
    <name type="common">Geobacter uraniireducens</name>
    <dbReference type="NCBI Taxonomy" id="351605"/>
    <lineage>
        <taxon>Bacteria</taxon>
        <taxon>Pseudomonadati</taxon>
        <taxon>Thermodesulfobacteriota</taxon>
        <taxon>Desulfuromonadia</taxon>
        <taxon>Geobacterales</taxon>
        <taxon>Geobacteraceae</taxon>
        <taxon>Geotalea</taxon>
    </lineage>
</organism>
<dbReference type="RefSeq" id="WP_011937778.1">
    <property type="nucleotide sequence ID" value="NC_009483.1"/>
</dbReference>
<protein>
    <submittedName>
        <fullName evidence="2">Uncharacterized protein</fullName>
    </submittedName>
</protein>